<dbReference type="FunCoup" id="A0A7M7M4H8">
    <property type="interactions" value="1725"/>
</dbReference>
<dbReference type="RefSeq" id="XP_022648333.1">
    <property type="nucleotide sequence ID" value="XM_022792598.1"/>
</dbReference>
<dbReference type="GO" id="GO:0003682">
    <property type="term" value="F:chromatin binding"/>
    <property type="evidence" value="ECO:0007669"/>
    <property type="project" value="TreeGrafter"/>
</dbReference>
<dbReference type="Pfam" id="PF07540">
    <property type="entry name" value="NOC3p"/>
    <property type="match status" value="1"/>
</dbReference>
<dbReference type="InParanoid" id="A0A7M7M4H8"/>
<dbReference type="GO" id="GO:0006270">
    <property type="term" value="P:DNA replication initiation"/>
    <property type="evidence" value="ECO:0007669"/>
    <property type="project" value="TreeGrafter"/>
</dbReference>
<reference evidence="10" key="1">
    <citation type="submission" date="2021-01" db="UniProtKB">
        <authorList>
            <consortium name="EnsemblMetazoa"/>
        </authorList>
    </citation>
    <scope>IDENTIFICATION</scope>
</reference>
<evidence type="ECO:0000259" key="9">
    <source>
        <dbReference type="Pfam" id="PF07540"/>
    </source>
</evidence>
<evidence type="ECO:0000256" key="1">
    <source>
        <dbReference type="ARBA" id="ARBA00004604"/>
    </source>
</evidence>
<evidence type="ECO:0000256" key="4">
    <source>
        <dbReference type="ARBA" id="ARBA00023242"/>
    </source>
</evidence>
<dbReference type="RefSeq" id="XP_022648332.1">
    <property type="nucleotide sequence ID" value="XM_022792597.1"/>
</dbReference>
<proteinExistence type="inferred from homology"/>
<dbReference type="InterPro" id="IPR011501">
    <property type="entry name" value="Noc3_N"/>
</dbReference>
<dbReference type="AlphaFoldDB" id="A0A7M7M4H8"/>
<dbReference type="OMA" id="HYCPQVR"/>
<dbReference type="OrthoDB" id="10263597at2759"/>
<evidence type="ECO:0000256" key="3">
    <source>
        <dbReference type="ARBA" id="ARBA00023054"/>
    </source>
</evidence>
<sequence>MGISYKRKRIDDEEEVDLGVSSAEEDGVENFERTRHTFRRQNENLAKKKALLPTKHKGKLVYKEVDILPVIEAAITEAEGPEDVDSDEEEPSMTKVFDELISSTDEEDQLQGDEEVEDECKSEAERLAEQSVKVNEYMLQIGNVCSDIVENPEQHYRKINDLLQMTKMTGTAGYAIKKVALLSLGEVFADILPEYRVKEDAKPTANGPKLKKETRELMAYERTLLKLYKRFLVVCEDFVQLQYRAMRTQRQRKRVKRRKSKQFHDQYSDSKGNGEPDFEVPPHLLQLSRAAIQAFSRVFTARPYFNYRDKIAAIMVNSLVNRDSVISDASYNCLKTIYREDQLGETVFECVKHTKLLVKSYTAKLPPKVLYSLLNLRIAKAKSSEQEAIDLKEIRSKLSKMSRAEHRRHKDLQKLDRQLAEARAEDSEDRKSRVHTEILKQLMNIYFWILKKDDRPSQLLTPLLEGLSKYAHLLNIEFFDDLLDVLHRLMESEELTEGQTCHCLLTIFKILSGQGQVLNVDPTRFYTQLYATFLNLNACSPYDFTPTILQCLDMTLLKKKDASYQRLLGFTKRLLTVSLQAGDASTLSLLSMARALMTSHHQLDVLLDHEVGSGVFRPELTDPEHANASSAVLWECALLTKHYVPMVRRFAALVSEGSRGVPDKFVQNISKATPSQVYGAFRKRDAVEIADEVDKSKRSISTKPILWTQESSVSKGEAIIALLEDDIALWTHGEHLAPRYHNSL</sequence>
<dbReference type="PANTHER" id="PTHR14428">
    <property type="entry name" value="NUCLEOLAR COMPLEX PROTEIN 3"/>
    <property type="match status" value="1"/>
</dbReference>
<dbReference type="KEGG" id="vde:111244964"/>
<feature type="domain" description="CCAAT-binding factor" evidence="8">
    <location>
        <begin position="502"/>
        <end position="651"/>
    </location>
</feature>
<keyword evidence="11" id="KW-1185">Reference proteome</keyword>
<dbReference type="Proteomes" id="UP000594260">
    <property type="component" value="Unplaced"/>
</dbReference>
<feature type="region of interest" description="Disordered" evidence="7">
    <location>
        <begin position="250"/>
        <end position="275"/>
    </location>
</feature>
<name>A0A7M7M4H8_VARDE</name>
<evidence type="ECO:0000256" key="7">
    <source>
        <dbReference type="SAM" id="MobiDB-lite"/>
    </source>
</evidence>
<keyword evidence="3" id="KW-0175">Coiled coil</keyword>
<evidence type="ECO:0000259" key="8">
    <source>
        <dbReference type="Pfam" id="PF03914"/>
    </source>
</evidence>
<comment type="subcellular location">
    <subcellularLocation>
        <location evidence="1">Nucleus</location>
        <location evidence="1">Nucleolus</location>
    </subcellularLocation>
</comment>
<evidence type="ECO:0000313" key="11">
    <source>
        <dbReference type="Proteomes" id="UP000594260"/>
    </source>
</evidence>
<organism evidence="10 11">
    <name type="scientific">Varroa destructor</name>
    <name type="common">Honeybee mite</name>
    <dbReference type="NCBI Taxonomy" id="109461"/>
    <lineage>
        <taxon>Eukaryota</taxon>
        <taxon>Metazoa</taxon>
        <taxon>Ecdysozoa</taxon>
        <taxon>Arthropoda</taxon>
        <taxon>Chelicerata</taxon>
        <taxon>Arachnida</taxon>
        <taxon>Acari</taxon>
        <taxon>Parasitiformes</taxon>
        <taxon>Mesostigmata</taxon>
        <taxon>Gamasina</taxon>
        <taxon>Dermanyssoidea</taxon>
        <taxon>Varroidae</taxon>
        <taxon>Varroa</taxon>
    </lineage>
</organism>
<dbReference type="InterPro" id="IPR005612">
    <property type="entry name" value="CCAAT-binding_factor"/>
</dbReference>
<dbReference type="InterPro" id="IPR016903">
    <property type="entry name" value="Nucleolar_cplx-assoc_3"/>
</dbReference>
<dbReference type="GO" id="GO:0005730">
    <property type="term" value="C:nucleolus"/>
    <property type="evidence" value="ECO:0007669"/>
    <property type="project" value="UniProtKB-SubCell"/>
</dbReference>
<evidence type="ECO:0000256" key="6">
    <source>
        <dbReference type="ARBA" id="ARBA00032937"/>
    </source>
</evidence>
<dbReference type="PANTHER" id="PTHR14428:SF5">
    <property type="entry name" value="NUCLEOLAR COMPLEX PROTEIN 3 HOMOLOG"/>
    <property type="match status" value="1"/>
</dbReference>
<dbReference type="GeneID" id="111244964"/>
<evidence type="ECO:0000313" key="10">
    <source>
        <dbReference type="EnsemblMetazoa" id="XP_022648333"/>
    </source>
</evidence>
<keyword evidence="4" id="KW-0539">Nucleus</keyword>
<protein>
    <recommendedName>
        <fullName evidence="6">NOC3-like protein</fullName>
    </recommendedName>
    <alternativeName>
        <fullName evidence="5">Nucleolar complex-associated protein 3-like protein</fullName>
    </alternativeName>
</protein>
<dbReference type="Pfam" id="PF03914">
    <property type="entry name" value="CBF"/>
    <property type="match status" value="1"/>
</dbReference>
<feature type="domain" description="Nucleolar complex-associated protein 3 N-terminal" evidence="9">
    <location>
        <begin position="140"/>
        <end position="231"/>
    </location>
</feature>
<feature type="compositionally biased region" description="Basic residues" evidence="7">
    <location>
        <begin position="250"/>
        <end position="261"/>
    </location>
</feature>
<comment type="similarity">
    <text evidence="2">Belongs to the CBF/MAK21 family.</text>
</comment>
<dbReference type="CTD" id="40870"/>
<evidence type="ECO:0000256" key="2">
    <source>
        <dbReference type="ARBA" id="ARBA00007797"/>
    </source>
</evidence>
<evidence type="ECO:0000256" key="5">
    <source>
        <dbReference type="ARBA" id="ARBA00032701"/>
    </source>
</evidence>
<feature type="compositionally biased region" description="Basic and acidic residues" evidence="7">
    <location>
        <begin position="262"/>
        <end position="274"/>
    </location>
</feature>
<dbReference type="EnsemblMetazoa" id="XM_022792597">
    <property type="protein sequence ID" value="XP_022648332"/>
    <property type="gene ID" value="LOC111244964"/>
</dbReference>
<dbReference type="EnsemblMetazoa" id="XM_022792598">
    <property type="protein sequence ID" value="XP_022648333"/>
    <property type="gene ID" value="LOC111244964"/>
</dbReference>
<accession>A0A7M7M4H8</accession>